<dbReference type="AlphaFoldDB" id="A0A894TBL7"/>
<name>A0A894TBL7_STAEP</name>
<protein>
    <submittedName>
        <fullName evidence="1">Uncharacterized protein</fullName>
    </submittedName>
</protein>
<sequence length="51" mass="5816">MVYSATFSQKSYNDAVQSKQLEVKVMSDFVKFAEKVINFLRSILVNGEPNN</sequence>
<reference evidence="1" key="1">
    <citation type="submission" date="2020-12" db="EMBL/GenBank/DDBJ databases">
        <title>Staphylococcus epidermidis phages transfer antimicrobial-resistance plasmids and enable chromosomal island mobilization.</title>
        <authorList>
            <person name="Fisarova L."/>
            <person name="Botka T."/>
            <person name="Du X."/>
            <person name="Maslanova I."/>
            <person name="Bardy P."/>
            <person name="Pantucek R."/>
            <person name="Muhlenbruch L."/>
            <person name="Benesik M."/>
            <person name="Winstel V."/>
            <person name="Larsen J."/>
            <person name="Rosenstein R."/>
            <person name="Peschel A."/>
            <person name="Doskar J."/>
        </authorList>
    </citation>
    <scope>NUCLEOTIDE SEQUENCE</scope>
    <source>
        <strain evidence="1">SE456</strain>
        <plasmid evidence="1">pSE456_1</plasmid>
    </source>
</reference>
<accession>A0A894TBL7</accession>
<geneLocation type="plasmid" evidence="1">
    <name>pSE456_1</name>
</geneLocation>
<organism evidence="1">
    <name type="scientific">Staphylococcus epidermidis</name>
    <dbReference type="NCBI Taxonomy" id="1282"/>
    <lineage>
        <taxon>Bacteria</taxon>
        <taxon>Bacillati</taxon>
        <taxon>Bacillota</taxon>
        <taxon>Bacilli</taxon>
        <taxon>Bacillales</taxon>
        <taxon>Staphylococcaceae</taxon>
        <taxon>Staphylococcus</taxon>
    </lineage>
</organism>
<proteinExistence type="predicted"/>
<evidence type="ECO:0000313" key="1">
    <source>
        <dbReference type="EMBL" id="QRX38750.1"/>
    </source>
</evidence>
<dbReference type="RefSeq" id="WP_002452621.1">
    <property type="nucleotide sequence ID" value="NZ_CAJPVF010000041.1"/>
</dbReference>
<dbReference type="EMBL" id="MW364978">
    <property type="protein sequence ID" value="QRX38750.1"/>
    <property type="molecule type" value="Genomic_DNA"/>
</dbReference>
<keyword evidence="1" id="KW-0614">Plasmid</keyword>